<organism evidence="3 4">
    <name type="scientific">Variovorax beijingensis</name>
    <dbReference type="NCBI Taxonomy" id="2496117"/>
    <lineage>
        <taxon>Bacteria</taxon>
        <taxon>Pseudomonadati</taxon>
        <taxon>Pseudomonadota</taxon>
        <taxon>Betaproteobacteria</taxon>
        <taxon>Burkholderiales</taxon>
        <taxon>Comamonadaceae</taxon>
        <taxon>Variovorax</taxon>
    </lineage>
</organism>
<accession>A0A561B2B2</accession>
<dbReference type="OrthoDB" id="9783941at2"/>
<sequence>MPRFALPRPSATKSILLGLVAALLAVTAAAQPATTTLRIATEYPATSMPGLGVSHFVQQVAQKTEGRLVFEASFDAAAGFKSADMVDAVEARRIDAGDAFAGGVANRYPLFAVSSLPFLADSLPRAEALLKAARPAYERFLQAHGQRLLYTTPWPASGIWSRKPVTSPDGLRALRIRTYDDMSQATLAAAGAQAFNISFTDAVARIAAGDVDAVLSSGDGGAGRKLWQYLPAFTEINYAMPISIATINLAAYESLDDAARTAVDQAAAETEAAQWQRIRSRLEDNYRVMRSNGVVIETNVPPAVTGALKAASAGAIRQWQEQVGPDADEILRRFSGR</sequence>
<dbReference type="PANTHER" id="PTHR33376">
    <property type="match status" value="1"/>
</dbReference>
<dbReference type="InterPro" id="IPR038404">
    <property type="entry name" value="TRAP_DctP_sf"/>
</dbReference>
<dbReference type="InterPro" id="IPR018389">
    <property type="entry name" value="DctP_fam"/>
</dbReference>
<protein>
    <submittedName>
        <fullName evidence="3">TRAP-type C4-dicarboxylate transport system substrate-binding protein</fullName>
    </submittedName>
</protein>
<dbReference type="GO" id="GO:0055085">
    <property type="term" value="P:transmembrane transport"/>
    <property type="evidence" value="ECO:0007669"/>
    <property type="project" value="InterPro"/>
</dbReference>
<dbReference type="AlphaFoldDB" id="A0A561B2B2"/>
<evidence type="ECO:0000256" key="1">
    <source>
        <dbReference type="ARBA" id="ARBA00022729"/>
    </source>
</evidence>
<evidence type="ECO:0000313" key="3">
    <source>
        <dbReference type="EMBL" id="TWD72988.1"/>
    </source>
</evidence>
<dbReference type="CDD" id="cd13602">
    <property type="entry name" value="PBP2_TRAP_BpDctp6_7"/>
    <property type="match status" value="1"/>
</dbReference>
<name>A0A561B2B2_9BURK</name>
<keyword evidence="1 2" id="KW-0732">Signal</keyword>
<comment type="caution">
    <text evidence="3">The sequence shown here is derived from an EMBL/GenBank/DDBJ whole genome shotgun (WGS) entry which is preliminary data.</text>
</comment>
<dbReference type="NCBIfam" id="NF037995">
    <property type="entry name" value="TRAP_S1"/>
    <property type="match status" value="1"/>
</dbReference>
<gene>
    <name evidence="3" type="ORF">FB547_12510</name>
</gene>
<dbReference type="PANTHER" id="PTHR33376:SF4">
    <property type="entry name" value="SIALIC ACID-BINDING PERIPLASMIC PROTEIN SIAP"/>
    <property type="match status" value="1"/>
</dbReference>
<dbReference type="Pfam" id="PF03480">
    <property type="entry name" value="DctP"/>
    <property type="match status" value="1"/>
</dbReference>
<feature type="chain" id="PRO_5021930939" evidence="2">
    <location>
        <begin position="31"/>
        <end position="337"/>
    </location>
</feature>
<dbReference type="Gene3D" id="3.40.190.170">
    <property type="entry name" value="Bacterial extracellular solute-binding protein, family 7"/>
    <property type="match status" value="1"/>
</dbReference>
<reference evidence="3 4" key="1">
    <citation type="submission" date="2019-06" db="EMBL/GenBank/DDBJ databases">
        <title>Sorghum-associated microbial communities from plants grown in Nebraska, USA.</title>
        <authorList>
            <person name="Schachtman D."/>
        </authorList>
    </citation>
    <scope>NUCLEOTIDE SEQUENCE [LARGE SCALE GENOMIC DNA]</scope>
    <source>
        <strain evidence="3 4">T529</strain>
    </source>
</reference>
<feature type="signal peptide" evidence="2">
    <location>
        <begin position="1"/>
        <end position="30"/>
    </location>
</feature>
<dbReference type="Proteomes" id="UP000319722">
    <property type="component" value="Unassembled WGS sequence"/>
</dbReference>
<dbReference type="EMBL" id="VIVL01000025">
    <property type="protein sequence ID" value="TWD72988.1"/>
    <property type="molecule type" value="Genomic_DNA"/>
</dbReference>
<proteinExistence type="predicted"/>
<evidence type="ECO:0000256" key="2">
    <source>
        <dbReference type="SAM" id="SignalP"/>
    </source>
</evidence>
<evidence type="ECO:0000313" key="4">
    <source>
        <dbReference type="Proteomes" id="UP000319722"/>
    </source>
</evidence>